<keyword evidence="6 13" id="KW-0812">Transmembrane</keyword>
<feature type="transmembrane region" description="Helical" evidence="13">
    <location>
        <begin position="84"/>
        <end position="106"/>
    </location>
</feature>
<evidence type="ECO:0000256" key="2">
    <source>
        <dbReference type="ARBA" id="ARBA00004651"/>
    </source>
</evidence>
<evidence type="ECO:0000256" key="12">
    <source>
        <dbReference type="ARBA" id="ARBA00037975"/>
    </source>
</evidence>
<evidence type="ECO:0000259" key="14">
    <source>
        <dbReference type="Pfam" id="PF01292"/>
    </source>
</evidence>
<keyword evidence="9 13" id="KW-1133">Transmembrane helix</keyword>
<dbReference type="InterPro" id="IPR016174">
    <property type="entry name" value="Di-haem_cyt_TM"/>
</dbReference>
<name>A0ABP9F5D8_9GAMM</name>
<comment type="subcellular location">
    <subcellularLocation>
        <location evidence="2">Cell membrane</location>
        <topology evidence="2">Multi-pass membrane protein</topology>
    </subcellularLocation>
</comment>
<comment type="caution">
    <text evidence="15">The sequence shown here is derived from an EMBL/GenBank/DDBJ whole genome shotgun (WGS) entry which is preliminary data.</text>
</comment>
<dbReference type="PANTHER" id="PTHR30529">
    <property type="entry name" value="CYTOCHROME B561"/>
    <property type="match status" value="1"/>
</dbReference>
<gene>
    <name evidence="15" type="ORF">GCM10023333_28170</name>
</gene>
<organism evidence="15 16">
    <name type="scientific">Ferrimonas pelagia</name>
    <dbReference type="NCBI Taxonomy" id="1177826"/>
    <lineage>
        <taxon>Bacteria</taxon>
        <taxon>Pseudomonadati</taxon>
        <taxon>Pseudomonadota</taxon>
        <taxon>Gammaproteobacteria</taxon>
        <taxon>Alteromonadales</taxon>
        <taxon>Ferrimonadaceae</taxon>
        <taxon>Ferrimonas</taxon>
    </lineage>
</organism>
<feature type="transmembrane region" description="Helical" evidence="13">
    <location>
        <begin position="12"/>
        <end position="31"/>
    </location>
</feature>
<dbReference type="Gene3D" id="1.20.950.20">
    <property type="entry name" value="Transmembrane di-heme cytochromes, Chain C"/>
    <property type="match status" value="2"/>
</dbReference>
<evidence type="ECO:0000256" key="3">
    <source>
        <dbReference type="ARBA" id="ARBA00022448"/>
    </source>
</evidence>
<protein>
    <submittedName>
        <fullName evidence="15">Cytochrome b</fullName>
    </submittedName>
</protein>
<evidence type="ECO:0000256" key="9">
    <source>
        <dbReference type="ARBA" id="ARBA00022989"/>
    </source>
</evidence>
<evidence type="ECO:0000256" key="11">
    <source>
        <dbReference type="ARBA" id="ARBA00023136"/>
    </source>
</evidence>
<comment type="similarity">
    <text evidence="12">Belongs to the cytochrome b561 family.</text>
</comment>
<evidence type="ECO:0000256" key="10">
    <source>
        <dbReference type="ARBA" id="ARBA00023004"/>
    </source>
</evidence>
<keyword evidence="7" id="KW-0479">Metal-binding</keyword>
<sequence length="175" mass="19611">MKVSKYALPLRLLHWLMALSLLSLIAVGWYMEGLEKSAFKWELYGLHKSFGVLLLALWVLRVLARRSSPVPSSVGILKRWEIGLSHATHSLLYLLMLALPLSGFIMSTIDRELAVFGWVVPTITPQSETLGSVAHTLHGPLAYTMLGLVLLHIAGAVKHRWLDQRHQADVLARML</sequence>
<evidence type="ECO:0000313" key="16">
    <source>
        <dbReference type="Proteomes" id="UP001499988"/>
    </source>
</evidence>
<dbReference type="Pfam" id="PF01292">
    <property type="entry name" value="Ni_hydr_CYTB"/>
    <property type="match status" value="1"/>
</dbReference>
<keyword evidence="4" id="KW-1003">Cell membrane</keyword>
<accession>A0ABP9F5D8</accession>
<dbReference type="RefSeq" id="WP_345336063.1">
    <property type="nucleotide sequence ID" value="NZ_BAABJZ010000090.1"/>
</dbReference>
<dbReference type="PANTHER" id="PTHR30529:SF1">
    <property type="entry name" value="CYTOCHROME B561 HOMOLOG 2"/>
    <property type="match status" value="1"/>
</dbReference>
<dbReference type="Proteomes" id="UP001499988">
    <property type="component" value="Unassembled WGS sequence"/>
</dbReference>
<comment type="cofactor">
    <cofactor evidence="1">
        <name>heme b</name>
        <dbReference type="ChEBI" id="CHEBI:60344"/>
    </cofactor>
</comment>
<reference evidence="16" key="1">
    <citation type="journal article" date="2019" name="Int. J. Syst. Evol. Microbiol.">
        <title>The Global Catalogue of Microorganisms (GCM) 10K type strain sequencing project: providing services to taxonomists for standard genome sequencing and annotation.</title>
        <authorList>
            <consortium name="The Broad Institute Genomics Platform"/>
            <consortium name="The Broad Institute Genome Sequencing Center for Infectious Disease"/>
            <person name="Wu L."/>
            <person name="Ma J."/>
        </authorList>
    </citation>
    <scope>NUCLEOTIDE SEQUENCE [LARGE SCALE GENOMIC DNA]</scope>
    <source>
        <strain evidence="16">JCM 18401</strain>
    </source>
</reference>
<dbReference type="InterPro" id="IPR052168">
    <property type="entry name" value="Cytochrome_b561_oxidase"/>
</dbReference>
<feature type="transmembrane region" description="Helical" evidence="13">
    <location>
        <begin position="140"/>
        <end position="157"/>
    </location>
</feature>
<keyword evidence="3" id="KW-0813">Transport</keyword>
<dbReference type="SUPFAM" id="SSF81342">
    <property type="entry name" value="Transmembrane di-heme cytochromes"/>
    <property type="match status" value="1"/>
</dbReference>
<feature type="domain" description="Cytochrome b561 bacterial/Ni-hydrogenase" evidence="14">
    <location>
        <begin position="6"/>
        <end position="165"/>
    </location>
</feature>
<keyword evidence="8" id="KW-0249">Electron transport</keyword>
<feature type="transmembrane region" description="Helical" evidence="13">
    <location>
        <begin position="43"/>
        <end position="63"/>
    </location>
</feature>
<evidence type="ECO:0000256" key="8">
    <source>
        <dbReference type="ARBA" id="ARBA00022982"/>
    </source>
</evidence>
<evidence type="ECO:0000256" key="7">
    <source>
        <dbReference type="ARBA" id="ARBA00022723"/>
    </source>
</evidence>
<evidence type="ECO:0000256" key="1">
    <source>
        <dbReference type="ARBA" id="ARBA00001970"/>
    </source>
</evidence>
<keyword evidence="16" id="KW-1185">Reference proteome</keyword>
<keyword evidence="10" id="KW-0408">Iron</keyword>
<evidence type="ECO:0000256" key="5">
    <source>
        <dbReference type="ARBA" id="ARBA00022617"/>
    </source>
</evidence>
<evidence type="ECO:0000256" key="13">
    <source>
        <dbReference type="SAM" id="Phobius"/>
    </source>
</evidence>
<proteinExistence type="inferred from homology"/>
<evidence type="ECO:0000313" key="15">
    <source>
        <dbReference type="EMBL" id="GAA4893309.1"/>
    </source>
</evidence>
<evidence type="ECO:0000256" key="4">
    <source>
        <dbReference type="ARBA" id="ARBA00022475"/>
    </source>
</evidence>
<dbReference type="InterPro" id="IPR011577">
    <property type="entry name" value="Cyt_b561_bac/Ni-Hgenase"/>
</dbReference>
<dbReference type="EMBL" id="BAABJZ010000090">
    <property type="protein sequence ID" value="GAA4893309.1"/>
    <property type="molecule type" value="Genomic_DNA"/>
</dbReference>
<evidence type="ECO:0000256" key="6">
    <source>
        <dbReference type="ARBA" id="ARBA00022692"/>
    </source>
</evidence>
<keyword evidence="11 13" id="KW-0472">Membrane</keyword>
<keyword evidence="5" id="KW-0349">Heme</keyword>